<keyword evidence="1" id="KW-1133">Transmembrane helix</keyword>
<feature type="transmembrane region" description="Helical" evidence="1">
    <location>
        <begin position="36"/>
        <end position="56"/>
    </location>
</feature>
<keyword evidence="1" id="KW-0812">Transmembrane</keyword>
<name>A0AAW2PIK9_SESRA</name>
<reference evidence="2" key="2">
    <citation type="journal article" date="2024" name="Plant">
        <title>Genomic evolution and insights into agronomic trait innovations of Sesamum species.</title>
        <authorList>
            <person name="Miao H."/>
            <person name="Wang L."/>
            <person name="Qu L."/>
            <person name="Liu H."/>
            <person name="Sun Y."/>
            <person name="Le M."/>
            <person name="Wang Q."/>
            <person name="Wei S."/>
            <person name="Zheng Y."/>
            <person name="Lin W."/>
            <person name="Duan Y."/>
            <person name="Cao H."/>
            <person name="Xiong S."/>
            <person name="Wang X."/>
            <person name="Wei L."/>
            <person name="Li C."/>
            <person name="Ma Q."/>
            <person name="Ju M."/>
            <person name="Zhao R."/>
            <person name="Li G."/>
            <person name="Mu C."/>
            <person name="Tian Q."/>
            <person name="Mei H."/>
            <person name="Zhang T."/>
            <person name="Gao T."/>
            <person name="Zhang H."/>
        </authorList>
    </citation>
    <scope>NUCLEOTIDE SEQUENCE</scope>
    <source>
        <strain evidence="2">G02</strain>
    </source>
</reference>
<dbReference type="AlphaFoldDB" id="A0AAW2PIK9"/>
<proteinExistence type="predicted"/>
<feature type="transmembrane region" description="Helical" evidence="1">
    <location>
        <begin position="68"/>
        <end position="85"/>
    </location>
</feature>
<feature type="transmembrane region" description="Helical" evidence="1">
    <location>
        <begin position="172"/>
        <end position="194"/>
    </location>
</feature>
<feature type="transmembrane region" description="Helical" evidence="1">
    <location>
        <begin position="131"/>
        <end position="152"/>
    </location>
</feature>
<gene>
    <name evidence="2" type="ORF">Sradi_4058400</name>
</gene>
<dbReference type="PANTHER" id="PTHR35307">
    <property type="entry name" value="PROTEIN, PUTATIVE-RELATED"/>
    <property type="match status" value="1"/>
</dbReference>
<dbReference type="PANTHER" id="PTHR35307:SF3">
    <property type="entry name" value="DUF4220 DOMAIN-CONTAINING PROTEIN"/>
    <property type="match status" value="1"/>
</dbReference>
<feature type="transmembrane region" description="Helical" evidence="1">
    <location>
        <begin position="105"/>
        <end position="124"/>
    </location>
</feature>
<sequence>MDSCCKCYSWAELRDICNYDYDNEVQAQLDSPMPWIGMYVAAASALCSVAMIVDAFSGFRGRKFWLPCKYFSLNAFSLTVLAVSMKLPVDFTNSTLGINDKLARISGLVFMSTAMGNFMTSLGWEDYDIVLNLAALGILVITVAGNVCIHIAQMRRFDEIDILAEDLGSTVFMILLLVTLCSSAVMVPTAKRYIESGYQEMHKRVSNEKVEWGKFTIDELRVVVRKYWVMAETGSPNLWSDDR</sequence>
<evidence type="ECO:0000256" key="1">
    <source>
        <dbReference type="SAM" id="Phobius"/>
    </source>
</evidence>
<evidence type="ECO:0000313" key="2">
    <source>
        <dbReference type="EMBL" id="KAL0356115.1"/>
    </source>
</evidence>
<protein>
    <submittedName>
        <fullName evidence="2">Uncharacterized protein</fullName>
    </submittedName>
</protein>
<reference evidence="2" key="1">
    <citation type="submission" date="2020-06" db="EMBL/GenBank/DDBJ databases">
        <authorList>
            <person name="Li T."/>
            <person name="Hu X."/>
            <person name="Zhang T."/>
            <person name="Song X."/>
            <person name="Zhang H."/>
            <person name="Dai N."/>
            <person name="Sheng W."/>
            <person name="Hou X."/>
            <person name="Wei L."/>
        </authorList>
    </citation>
    <scope>NUCLEOTIDE SEQUENCE</scope>
    <source>
        <strain evidence="2">G02</strain>
        <tissue evidence="2">Leaf</tissue>
    </source>
</reference>
<accession>A0AAW2PIK9</accession>
<comment type="caution">
    <text evidence="2">The sequence shown here is derived from an EMBL/GenBank/DDBJ whole genome shotgun (WGS) entry which is preliminary data.</text>
</comment>
<dbReference type="EMBL" id="JACGWJ010000017">
    <property type="protein sequence ID" value="KAL0356115.1"/>
    <property type="molecule type" value="Genomic_DNA"/>
</dbReference>
<keyword evidence="1" id="KW-0472">Membrane</keyword>
<organism evidence="2">
    <name type="scientific">Sesamum radiatum</name>
    <name type="common">Black benniseed</name>
    <dbReference type="NCBI Taxonomy" id="300843"/>
    <lineage>
        <taxon>Eukaryota</taxon>
        <taxon>Viridiplantae</taxon>
        <taxon>Streptophyta</taxon>
        <taxon>Embryophyta</taxon>
        <taxon>Tracheophyta</taxon>
        <taxon>Spermatophyta</taxon>
        <taxon>Magnoliopsida</taxon>
        <taxon>eudicotyledons</taxon>
        <taxon>Gunneridae</taxon>
        <taxon>Pentapetalae</taxon>
        <taxon>asterids</taxon>
        <taxon>lamiids</taxon>
        <taxon>Lamiales</taxon>
        <taxon>Pedaliaceae</taxon>
        <taxon>Sesamum</taxon>
    </lineage>
</organism>